<accession>A0A0K1PPC3</accession>
<organism evidence="1 2">
    <name type="scientific">Labilithrix luteola</name>
    <dbReference type="NCBI Taxonomy" id="1391654"/>
    <lineage>
        <taxon>Bacteria</taxon>
        <taxon>Pseudomonadati</taxon>
        <taxon>Myxococcota</taxon>
        <taxon>Polyangia</taxon>
        <taxon>Polyangiales</taxon>
        <taxon>Labilitrichaceae</taxon>
        <taxon>Labilithrix</taxon>
    </lineage>
</organism>
<keyword evidence="2" id="KW-1185">Reference proteome</keyword>
<dbReference type="Gene3D" id="3.90.1580.10">
    <property type="entry name" value="paralog of FGE (formylglycine-generating enzyme)"/>
    <property type="match status" value="1"/>
</dbReference>
<name>A0A0K1PPC3_9BACT</name>
<dbReference type="EMBL" id="CP012333">
    <property type="protein sequence ID" value="AKU95362.1"/>
    <property type="molecule type" value="Genomic_DNA"/>
</dbReference>
<gene>
    <name evidence="1" type="ORF">AKJ09_02026</name>
</gene>
<protein>
    <submittedName>
        <fullName evidence="1">Tryptophan synthase alpha chain</fullName>
    </submittedName>
</protein>
<dbReference type="SUPFAM" id="SSF56436">
    <property type="entry name" value="C-type lectin-like"/>
    <property type="match status" value="1"/>
</dbReference>
<dbReference type="KEGG" id="llu:AKJ09_02026"/>
<proteinExistence type="predicted"/>
<reference evidence="1 2" key="1">
    <citation type="submission" date="2015-08" db="EMBL/GenBank/DDBJ databases">
        <authorList>
            <person name="Babu N.S."/>
            <person name="Beckwith C.J."/>
            <person name="Beseler K.G."/>
            <person name="Brison A."/>
            <person name="Carone J.V."/>
            <person name="Caskin T.P."/>
            <person name="Diamond M."/>
            <person name="Durham M.E."/>
            <person name="Foxe J.M."/>
            <person name="Go M."/>
            <person name="Henderson B.A."/>
            <person name="Jones I.B."/>
            <person name="McGettigan J.A."/>
            <person name="Micheletti S.J."/>
            <person name="Nasrallah M.E."/>
            <person name="Ortiz D."/>
            <person name="Piller C.R."/>
            <person name="Privatt S.R."/>
            <person name="Schneider S.L."/>
            <person name="Sharp S."/>
            <person name="Smith T.C."/>
            <person name="Stanton J.D."/>
            <person name="Ullery H.E."/>
            <person name="Wilson R.J."/>
            <person name="Serrano M.G."/>
            <person name="Buck G."/>
            <person name="Lee V."/>
            <person name="Wang Y."/>
            <person name="Carvalho R."/>
            <person name="Voegtly L."/>
            <person name="Shi R."/>
            <person name="Duckworth R."/>
            <person name="Johnson A."/>
            <person name="Loviza R."/>
            <person name="Walstead R."/>
            <person name="Shah Z."/>
            <person name="Kiflezghi M."/>
            <person name="Wade K."/>
            <person name="Ball S.L."/>
            <person name="Bradley K.W."/>
            <person name="Asai D.J."/>
            <person name="Bowman C.A."/>
            <person name="Russell D.A."/>
            <person name="Pope W.H."/>
            <person name="Jacobs-Sera D."/>
            <person name="Hendrix R.W."/>
            <person name="Hatfull G.F."/>
        </authorList>
    </citation>
    <scope>NUCLEOTIDE SEQUENCE [LARGE SCALE GENOMIC DNA]</scope>
    <source>
        <strain evidence="1 2">DSM 27648</strain>
    </source>
</reference>
<dbReference type="InterPro" id="IPR042095">
    <property type="entry name" value="SUMF_sf"/>
</dbReference>
<sequence length="780" mass="81788">MPASAADGVKNGTETDVDCGGAGAGVPRCDDNKNCLDGSDCKSVVCKSGKCAAATSSDGVKNGDESDKDCGGTTTHAPACVDGKACNAGADCESKVCTLNVCQVPTHNDGVQNGDETGKDCGGPTSQKLCTDGDGCETGQGARDCASFVCENNKCKAATHTDGVKNGDETGKDCGGPTAPRCADGESCENGQGARDCTSFVCTNNVCQVPTHTDGVKNGDETGKDCGGPTSNVRCADGDGCENGQGARDCTSFVCTNKVCQVPTHTDGVKNGDETGKDCGGPTAPNKCAAGEGCENGQGARDCTSFVCTNTVCQVPNDHDNVKNGTETDVDCGGEPANKRCTATRVCAVASDCNSKGCYNSKCTWGRSCTMHHGGDTCGTGDEQWASSAVAESPATSFREGKKYHHDCCESAIVDPDGVPGSADDFRLDVYQITAGRMRTFIKATSGNVRKWVQDARNGLNGESFKDPANATQLPVGNDVYLPTGYLTTETAANTQGQAINNPAPMNVVAHLGGYRFTNEPGGNNGYACNLNDGGFGSRTWRLDDGAQVDFAGEKQHTVSQDRLDQKALVCVDYYMLAAFCAWDGGRLETKTEHAKAWGTALFPWGTSGPTQGFEYSTGDLRYGGNGATDADLIYKVTGGSPGNFVQINLERANAAWNYANYFLRDDARYLENRQAMTRTFTGGDLAAMNTTHDQSYAVSPPGRYPAGAGPWGHRDLIGNAMEITAETNGNTYRWTKNGSFEWYTHWASPTGAGNDGYQFTGLTKYGRATGRCARPIAQP</sequence>
<dbReference type="InterPro" id="IPR016187">
    <property type="entry name" value="CTDL_fold"/>
</dbReference>
<evidence type="ECO:0000313" key="2">
    <source>
        <dbReference type="Proteomes" id="UP000064967"/>
    </source>
</evidence>
<evidence type="ECO:0000313" key="1">
    <source>
        <dbReference type="EMBL" id="AKU95362.1"/>
    </source>
</evidence>
<dbReference type="Proteomes" id="UP000064967">
    <property type="component" value="Chromosome"/>
</dbReference>
<dbReference type="AlphaFoldDB" id="A0A0K1PPC3"/>